<dbReference type="Proteomes" id="UP000650533">
    <property type="component" value="Chromosome 5"/>
</dbReference>
<feature type="chain" id="PRO_5034210520" evidence="2">
    <location>
        <begin position="24"/>
        <end position="1220"/>
    </location>
</feature>
<feature type="region of interest" description="Disordered" evidence="1">
    <location>
        <begin position="36"/>
        <end position="83"/>
    </location>
</feature>
<accession>A0A8H8NVE8</accession>
<evidence type="ECO:0000313" key="4">
    <source>
        <dbReference type="Proteomes" id="UP000650533"/>
    </source>
</evidence>
<name>A0A8H8NVE8_9AGAM</name>
<sequence length="1220" mass="139282">MLRFLLAHFLEILLNSLFEDCDSECNDNGGLAKRRRVYSPTHEPERNEAGSSNNGRVAPSTPDQHAPPPLPPEPTAAVNPSRTRPFTQSQALRVGIGFRVEHNALPDGPRPLAPPLDEVAPLQNEHMNTEQQLPRRQGYRTSPDLFGRYRVYASRPLTIPDLNAPMAHVLPLHLCRPLNHAQSVEKIIQPCPNLSVYYVQRHHWLNGNTKSLADRDFLVDEVLLQPGFNPADMVGVNLWEIDNQLAKAAQNQDPSCPPAEGWKNIPLVLEVPRLRSQLSKDPFHVEVSGLRARSLLDIMRKTFSSNKSPTFHYEPYYEYYKPPNTPNSTPQPLFGEMYTSAAMNRVHRKVQTAQISDQNCILPRCVAAFMFSSDGIQFAQFSHVKGWPILCYFGNKSKYERCKPTSNTCYAAAHVPTLPDSIKDEITRLYDGKPPNEALLTHLRRELMHAIWTALIDEEFVDAWRNGIVIDCANGIRRRVFPCIMTYSADYPEKVLLATIRNGGQCLCPRCLVQKPMASQVGTTQDMNTRKHKHRKDNDKYHKKISQARDLIYTQGRLVQSKAVEDLLKEESYVPTQNAFSRLGGQQEFNVFSSLVVDQLHKVELGVWKTLFKHLVRLLHLGGNNVVSEFNKRFRSIPPFGSTIRMFSEDVASMGRIAARDFEDILQCSIPAFEGLLPESCDRPAQQLLFIFAQWHGMAKLRLHTKSTLGIFKSLTIKLASALRAFSDLTKSLDVRETPQEYARRKKRQEAAKAVAMTRIHQETPTRQTISHSGDGRRICSLNLNTYKFHALGDYVRTIEEFGTTDSYSTQIGELQGRRFKAQYSRTNKQDAVTQMTRIDDITSVLREMEGALTALQKASTNQPPIDEGAMDSLLDGEPYFIGLKDRSEDMIPNVSLWVSQNSHDISTRFFLPQLKRHLLARVLGDSNHPEFCNSNILKVRLAQERMYRHNTLRVNYTSYDILRQQDSLSPTSHQCFALLPTKADRHPDEHPFVYAKILGVYHAKVLYDRRPPKRYEFIHVRWLYYDYDRPGGWEHHKLDRLHYQMCRNDQDILDAFDFIDPKDILRATHLIPDFQAGKTPEYIPRFHSFAHDHTEGTDWSAYYVNRFVDRDMLMHYIGGGIGHYQPTPSETTVGSNDESDGEEQADNDDEDELGDEDKDGNGADEDQGKAPESERTEDTINQEDVDVIEFDGEPSDEDMDDEAESVLEGDDEIDDEIEF</sequence>
<feature type="region of interest" description="Disordered" evidence="1">
    <location>
        <begin position="1124"/>
        <end position="1220"/>
    </location>
</feature>
<dbReference type="InterPro" id="IPR041078">
    <property type="entry name" value="Plavaka"/>
</dbReference>
<organism evidence="3 4">
    <name type="scientific">Rhizoctonia solani</name>
    <dbReference type="NCBI Taxonomy" id="456999"/>
    <lineage>
        <taxon>Eukaryota</taxon>
        <taxon>Fungi</taxon>
        <taxon>Dikarya</taxon>
        <taxon>Basidiomycota</taxon>
        <taxon>Agaricomycotina</taxon>
        <taxon>Agaricomycetes</taxon>
        <taxon>Cantharellales</taxon>
        <taxon>Ceratobasidiaceae</taxon>
        <taxon>Rhizoctonia</taxon>
    </lineage>
</organism>
<feature type="compositionally biased region" description="Basic and acidic residues" evidence="1">
    <location>
        <begin position="1167"/>
        <end position="1179"/>
    </location>
</feature>
<keyword evidence="2" id="KW-0732">Signal</keyword>
<feature type="compositionally biased region" description="Polar residues" evidence="1">
    <location>
        <begin position="1127"/>
        <end position="1137"/>
    </location>
</feature>
<dbReference type="Pfam" id="PF18759">
    <property type="entry name" value="Plavaka"/>
    <property type="match status" value="1"/>
</dbReference>
<evidence type="ECO:0000256" key="2">
    <source>
        <dbReference type="SAM" id="SignalP"/>
    </source>
</evidence>
<evidence type="ECO:0000313" key="3">
    <source>
        <dbReference type="EMBL" id="QRW20060.1"/>
    </source>
</evidence>
<protein>
    <submittedName>
        <fullName evidence="3">Uncharacterized protein</fullName>
    </submittedName>
</protein>
<reference evidence="3" key="1">
    <citation type="submission" date="2020-05" db="EMBL/GenBank/DDBJ databases">
        <title>Evolutionary and genomic comparisons of hybrid uninucleate and nonhybrid Rhizoctonia fungi.</title>
        <authorList>
            <person name="Li C."/>
            <person name="Chen X."/>
        </authorList>
    </citation>
    <scope>NUCLEOTIDE SEQUENCE</scope>
    <source>
        <strain evidence="3">AG-1 IA</strain>
    </source>
</reference>
<feature type="compositionally biased region" description="Acidic residues" evidence="1">
    <location>
        <begin position="1181"/>
        <end position="1220"/>
    </location>
</feature>
<dbReference type="AlphaFoldDB" id="A0A8H8NVE8"/>
<dbReference type="EMBL" id="CP059662">
    <property type="protein sequence ID" value="QRW20060.1"/>
    <property type="molecule type" value="Genomic_DNA"/>
</dbReference>
<dbReference type="KEGG" id="rsx:RhiXN_09035"/>
<proteinExistence type="predicted"/>
<feature type="compositionally biased region" description="Pro residues" evidence="1">
    <location>
        <begin position="65"/>
        <end position="74"/>
    </location>
</feature>
<feature type="signal peptide" evidence="2">
    <location>
        <begin position="1"/>
        <end position="23"/>
    </location>
</feature>
<dbReference type="RefSeq" id="XP_043180297.1">
    <property type="nucleotide sequence ID" value="XM_043328851.1"/>
</dbReference>
<evidence type="ECO:0000256" key="1">
    <source>
        <dbReference type="SAM" id="MobiDB-lite"/>
    </source>
</evidence>
<feature type="compositionally biased region" description="Acidic residues" evidence="1">
    <location>
        <begin position="1138"/>
        <end position="1166"/>
    </location>
</feature>
<gene>
    <name evidence="3" type="ORF">RhiXN_09035</name>
</gene>
<dbReference type="GeneID" id="67031314"/>